<dbReference type="EMBL" id="CAJNNW010032172">
    <property type="protein sequence ID" value="CAE8711527.1"/>
    <property type="molecule type" value="Genomic_DNA"/>
</dbReference>
<feature type="compositionally biased region" description="Polar residues" evidence="1">
    <location>
        <begin position="133"/>
        <end position="142"/>
    </location>
</feature>
<feature type="compositionally biased region" description="Polar residues" evidence="1">
    <location>
        <begin position="29"/>
        <end position="44"/>
    </location>
</feature>
<protein>
    <submittedName>
        <fullName evidence="2">Uncharacterized protein</fullName>
    </submittedName>
</protein>
<evidence type="ECO:0000256" key="1">
    <source>
        <dbReference type="SAM" id="MobiDB-lite"/>
    </source>
</evidence>
<evidence type="ECO:0000313" key="2">
    <source>
        <dbReference type="EMBL" id="CAE8711527.1"/>
    </source>
</evidence>
<gene>
    <name evidence="2" type="ORF">PGLA2088_LOCUS36521</name>
</gene>
<proteinExistence type="predicted"/>
<reference evidence="2" key="1">
    <citation type="submission" date="2021-02" db="EMBL/GenBank/DDBJ databases">
        <authorList>
            <person name="Dougan E. K."/>
            <person name="Rhodes N."/>
            <person name="Thang M."/>
            <person name="Chan C."/>
        </authorList>
    </citation>
    <scope>NUCLEOTIDE SEQUENCE</scope>
</reference>
<accession>A0A813KMU6</accession>
<feature type="region of interest" description="Disordered" evidence="1">
    <location>
        <begin position="29"/>
        <end position="56"/>
    </location>
</feature>
<name>A0A813KMU6_POLGL</name>
<sequence>ETPVSENMLRVALASLPAPAGILTAPAQNAATSLHQHSGSSPTLSAGPARPQARAERADGNARALVLSAAPLLAGLAVWNQRSRRIPSSRTPMVARKGAPPGLMWSTPSGISLAELERQWQLPMPAEDEDSQPADSQDSAVSRRSLHGLPSDAAKSSESLPQILLRGLASGVLLTMLAGAGAGSSRRKS</sequence>
<feature type="region of interest" description="Disordered" evidence="1">
    <location>
        <begin position="125"/>
        <end position="158"/>
    </location>
</feature>
<dbReference type="Proteomes" id="UP000626109">
    <property type="component" value="Unassembled WGS sequence"/>
</dbReference>
<dbReference type="AlphaFoldDB" id="A0A813KMU6"/>
<feature type="non-terminal residue" evidence="2">
    <location>
        <position position="1"/>
    </location>
</feature>
<comment type="caution">
    <text evidence="2">The sequence shown here is derived from an EMBL/GenBank/DDBJ whole genome shotgun (WGS) entry which is preliminary data.</text>
</comment>
<organism evidence="2 3">
    <name type="scientific">Polarella glacialis</name>
    <name type="common">Dinoflagellate</name>
    <dbReference type="NCBI Taxonomy" id="89957"/>
    <lineage>
        <taxon>Eukaryota</taxon>
        <taxon>Sar</taxon>
        <taxon>Alveolata</taxon>
        <taxon>Dinophyceae</taxon>
        <taxon>Suessiales</taxon>
        <taxon>Suessiaceae</taxon>
        <taxon>Polarella</taxon>
    </lineage>
</organism>
<evidence type="ECO:0000313" key="3">
    <source>
        <dbReference type="Proteomes" id="UP000626109"/>
    </source>
</evidence>